<keyword evidence="3 7" id="KW-0479">Metal-binding</keyword>
<dbReference type="GO" id="GO:0004497">
    <property type="term" value="F:monooxygenase activity"/>
    <property type="evidence" value="ECO:0007669"/>
    <property type="project" value="UniProtKB-KW"/>
</dbReference>
<organism evidence="9 10">
    <name type="scientific">Streptomyces parvus</name>
    <dbReference type="NCBI Taxonomy" id="66428"/>
    <lineage>
        <taxon>Bacteria</taxon>
        <taxon>Bacillati</taxon>
        <taxon>Actinomycetota</taxon>
        <taxon>Actinomycetes</taxon>
        <taxon>Kitasatosporales</taxon>
        <taxon>Streptomycetaceae</taxon>
        <taxon>Streptomyces</taxon>
    </lineage>
</organism>
<dbReference type="SUPFAM" id="SSF48264">
    <property type="entry name" value="Cytochrome P450"/>
    <property type="match status" value="1"/>
</dbReference>
<protein>
    <submittedName>
        <fullName evidence="9">Cytochrome P450</fullName>
    </submittedName>
</protein>
<dbReference type="FunFam" id="1.10.630.10:FF:000018">
    <property type="entry name" value="Cytochrome P450 monooxygenase"/>
    <property type="match status" value="1"/>
</dbReference>
<evidence type="ECO:0000256" key="7">
    <source>
        <dbReference type="RuleBase" id="RU000461"/>
    </source>
</evidence>
<dbReference type="InterPro" id="IPR017972">
    <property type="entry name" value="Cyt_P450_CS"/>
</dbReference>
<comment type="caution">
    <text evidence="9">The sequence shown here is derived from an EMBL/GenBank/DDBJ whole genome shotgun (WGS) entry which is preliminary data.</text>
</comment>
<feature type="compositionally biased region" description="Low complexity" evidence="8">
    <location>
        <begin position="10"/>
        <end position="19"/>
    </location>
</feature>
<evidence type="ECO:0000256" key="3">
    <source>
        <dbReference type="ARBA" id="ARBA00022723"/>
    </source>
</evidence>
<evidence type="ECO:0000256" key="2">
    <source>
        <dbReference type="ARBA" id="ARBA00022617"/>
    </source>
</evidence>
<gene>
    <name evidence="9" type="ORF">G3I50_02840</name>
</gene>
<keyword evidence="6 7" id="KW-0503">Monooxygenase</keyword>
<dbReference type="PANTHER" id="PTHR46696">
    <property type="entry name" value="P450, PUTATIVE (EUROFUNG)-RELATED"/>
    <property type="match status" value="1"/>
</dbReference>
<dbReference type="InterPro" id="IPR001128">
    <property type="entry name" value="Cyt_P450"/>
</dbReference>
<dbReference type="InterPro" id="IPR036396">
    <property type="entry name" value="Cyt_P450_sf"/>
</dbReference>
<evidence type="ECO:0000256" key="5">
    <source>
        <dbReference type="ARBA" id="ARBA00023004"/>
    </source>
</evidence>
<reference evidence="9 10" key="1">
    <citation type="submission" date="2020-01" db="EMBL/GenBank/DDBJ databases">
        <title>Insect and environment-associated Actinomycetes.</title>
        <authorList>
            <person name="Currrie C."/>
            <person name="Chevrette M."/>
            <person name="Carlson C."/>
            <person name="Stubbendieck R."/>
            <person name="Wendt-Pienkowski E."/>
        </authorList>
    </citation>
    <scope>NUCLEOTIDE SEQUENCE [LARGE SCALE GENOMIC DNA]</scope>
    <source>
        <strain evidence="9 10">SID7590</strain>
    </source>
</reference>
<name>A0A7K3RQF2_9ACTN</name>
<evidence type="ECO:0000256" key="8">
    <source>
        <dbReference type="SAM" id="MobiDB-lite"/>
    </source>
</evidence>
<dbReference type="PROSITE" id="PS00086">
    <property type="entry name" value="CYTOCHROME_P450"/>
    <property type="match status" value="1"/>
</dbReference>
<dbReference type="GO" id="GO:0020037">
    <property type="term" value="F:heme binding"/>
    <property type="evidence" value="ECO:0007669"/>
    <property type="project" value="InterPro"/>
</dbReference>
<dbReference type="Pfam" id="PF00067">
    <property type="entry name" value="p450"/>
    <property type="match status" value="1"/>
</dbReference>
<proteinExistence type="inferred from homology"/>
<evidence type="ECO:0000313" key="9">
    <source>
        <dbReference type="EMBL" id="NEC17213.1"/>
    </source>
</evidence>
<comment type="similarity">
    <text evidence="1 7">Belongs to the cytochrome P450 family.</text>
</comment>
<keyword evidence="2 7" id="KW-0349">Heme</keyword>
<dbReference type="AlphaFoldDB" id="A0A7K3RQF2"/>
<dbReference type="Gene3D" id="1.10.630.10">
    <property type="entry name" value="Cytochrome P450"/>
    <property type="match status" value="1"/>
</dbReference>
<keyword evidence="5 7" id="KW-0408">Iron</keyword>
<evidence type="ECO:0000256" key="6">
    <source>
        <dbReference type="ARBA" id="ARBA00023033"/>
    </source>
</evidence>
<evidence type="ECO:0000256" key="4">
    <source>
        <dbReference type="ARBA" id="ARBA00023002"/>
    </source>
</evidence>
<feature type="region of interest" description="Disordered" evidence="8">
    <location>
        <begin position="1"/>
        <end position="35"/>
    </location>
</feature>
<dbReference type="EMBL" id="JAAGMP010000165">
    <property type="protein sequence ID" value="NEC17213.1"/>
    <property type="molecule type" value="Genomic_DNA"/>
</dbReference>
<evidence type="ECO:0000313" key="10">
    <source>
        <dbReference type="Proteomes" id="UP000469670"/>
    </source>
</evidence>
<dbReference type="CDD" id="cd11029">
    <property type="entry name" value="CYP107-like"/>
    <property type="match status" value="1"/>
</dbReference>
<sequence>MAAARGGGLRAAPGTRARGSGLVSAPRQDPLRDPRFFADPYPTYDRLRERCPVQRVPTGSGGHQGYLITGHAEAREAFTDPRLSKDTARFFADRPSDRDLHPAISRTMLASDPPVHTRHRRVATPLFTTGRVRDLRPFITRVVDGLMAQWRPGTRVDLVAELAVPLPVTVICELLGVPESDRAELAGWSHELFDATDTTRVDAASHRIGDYLTHLVDTARATPGDGPLHALLRDCDEGGLDRDETVSLAALLLVAGHETTTQFIGNAVLALLRHPEAFDRLRRDPDLIPGALDELLRYDSPVSVATFRYSAEELSVGGVDVPAGFPVLIATGAANRDPAVFPDPYRLDLNRDATGHLSFGHGIHRCLGAPLARAEAEIALRALVTRFPDTGLAVSAESLSWRRTRLTRGLTALPLVLG</sequence>
<dbReference type="GO" id="GO:0016705">
    <property type="term" value="F:oxidoreductase activity, acting on paired donors, with incorporation or reduction of molecular oxygen"/>
    <property type="evidence" value="ECO:0007669"/>
    <property type="project" value="InterPro"/>
</dbReference>
<dbReference type="GO" id="GO:0005506">
    <property type="term" value="F:iron ion binding"/>
    <property type="evidence" value="ECO:0007669"/>
    <property type="project" value="InterPro"/>
</dbReference>
<dbReference type="PANTHER" id="PTHR46696:SF1">
    <property type="entry name" value="CYTOCHROME P450 YJIB-RELATED"/>
    <property type="match status" value="1"/>
</dbReference>
<accession>A0A7K3RQF2</accession>
<dbReference type="Proteomes" id="UP000469670">
    <property type="component" value="Unassembled WGS sequence"/>
</dbReference>
<evidence type="ECO:0000256" key="1">
    <source>
        <dbReference type="ARBA" id="ARBA00010617"/>
    </source>
</evidence>
<keyword evidence="4 7" id="KW-0560">Oxidoreductase</keyword>
<dbReference type="InterPro" id="IPR002397">
    <property type="entry name" value="Cyt_P450_B"/>
</dbReference>
<dbReference type="PRINTS" id="PR00359">
    <property type="entry name" value="BP450"/>
</dbReference>